<dbReference type="GO" id="GO:0016740">
    <property type="term" value="F:transferase activity"/>
    <property type="evidence" value="ECO:0007669"/>
    <property type="project" value="UniProtKB-KW"/>
</dbReference>
<dbReference type="Proteomes" id="UP000182427">
    <property type="component" value="Chromosome I"/>
</dbReference>
<dbReference type="AlphaFoldDB" id="A0A1G7NC91"/>
<dbReference type="SUPFAM" id="SSF53448">
    <property type="entry name" value="Nucleotide-diphospho-sugar transferases"/>
    <property type="match status" value="1"/>
</dbReference>
<dbReference type="RefSeq" id="WP_083345929.1">
    <property type="nucleotide sequence ID" value="NZ_LT629690.1"/>
</dbReference>
<dbReference type="InterPro" id="IPR029044">
    <property type="entry name" value="Nucleotide-diphossugar_trans"/>
</dbReference>
<reference evidence="1 2" key="1">
    <citation type="submission" date="2016-10" db="EMBL/GenBank/DDBJ databases">
        <authorList>
            <person name="de Groot N.N."/>
        </authorList>
    </citation>
    <scope>NUCLEOTIDE SEQUENCE [LARGE SCALE GENOMIC DNA]</scope>
    <source>
        <strain evidence="1 2">GAS232</strain>
    </source>
</reference>
<dbReference type="Gene3D" id="3.90.550.10">
    <property type="entry name" value="Spore Coat Polysaccharide Biosynthesis Protein SpsA, Chain A"/>
    <property type="match status" value="1"/>
</dbReference>
<accession>A0A1G7NC91</accession>
<evidence type="ECO:0000313" key="1">
    <source>
        <dbReference type="EMBL" id="SDF71517.1"/>
    </source>
</evidence>
<proteinExistence type="predicted"/>
<keyword evidence="2" id="KW-1185">Reference proteome</keyword>
<protein>
    <submittedName>
        <fullName evidence="1">Glycosyltransferase, GT2 family</fullName>
    </submittedName>
</protein>
<name>A0A1G7NC91_9BACT</name>
<evidence type="ECO:0000313" key="2">
    <source>
        <dbReference type="Proteomes" id="UP000182427"/>
    </source>
</evidence>
<sequence>MTTPPLSCNGILAVVVVYKTQPADCLSMITLMASIANLPAGSPPVSVIVADNTPNGQQIKQLPNLVRYTAYEGNPGLARPYNDALLQAELGGFGWLLTLDQDTSLPGTFLRDMLGAARTYQGDSTVAAIVPRIVDGQRVISPFRYVGGFLPIVYSTNKSGLVGPHASALNSASLLRVSALRELGGYDESFPLHNSDTRLYQQLNEAGKRIAVAAHVVVPHELSILDRENRMSPERYRRMLEDECEFWDSHMGMLGRMERLVRLVGRYCKGILSGEQVMFQRVTLEELRRRLLTRRTNRIRRHLSNLAQIGQSLLPPKQ</sequence>
<gene>
    <name evidence="1" type="ORF">SAMN05444167_3089</name>
</gene>
<dbReference type="EMBL" id="LT629690">
    <property type="protein sequence ID" value="SDF71517.1"/>
    <property type="molecule type" value="Genomic_DNA"/>
</dbReference>
<dbReference type="OrthoDB" id="113236at2"/>
<keyword evidence="1" id="KW-0808">Transferase</keyword>
<organism evidence="1 2">
    <name type="scientific">Terriglobus roseus</name>
    <dbReference type="NCBI Taxonomy" id="392734"/>
    <lineage>
        <taxon>Bacteria</taxon>
        <taxon>Pseudomonadati</taxon>
        <taxon>Acidobacteriota</taxon>
        <taxon>Terriglobia</taxon>
        <taxon>Terriglobales</taxon>
        <taxon>Acidobacteriaceae</taxon>
        <taxon>Terriglobus</taxon>
    </lineage>
</organism>